<dbReference type="PROSITE" id="PS50011">
    <property type="entry name" value="PROTEIN_KINASE_DOM"/>
    <property type="match status" value="1"/>
</dbReference>
<dbReference type="PROSITE" id="PS00108">
    <property type="entry name" value="PROTEIN_KINASE_ST"/>
    <property type="match status" value="1"/>
</dbReference>
<evidence type="ECO:0000256" key="3">
    <source>
        <dbReference type="ARBA" id="ARBA00022741"/>
    </source>
</evidence>
<dbReference type="Gene3D" id="1.10.510.10">
    <property type="entry name" value="Transferase(Phosphotransferase) domain 1"/>
    <property type="match status" value="1"/>
</dbReference>
<dbReference type="SUPFAM" id="SSF56112">
    <property type="entry name" value="Protein kinase-like (PK-like)"/>
    <property type="match status" value="1"/>
</dbReference>
<reference evidence="8" key="1">
    <citation type="journal article" date="2014" name="Proc. Natl. Acad. Sci. U.S.A.">
        <title>Extensive sampling of basidiomycete genomes demonstrates inadequacy of the white-rot/brown-rot paradigm for wood decay fungi.</title>
        <authorList>
            <person name="Riley R."/>
            <person name="Salamov A.A."/>
            <person name="Brown D.W."/>
            <person name="Nagy L.G."/>
            <person name="Floudas D."/>
            <person name="Held B.W."/>
            <person name="Levasseur A."/>
            <person name="Lombard V."/>
            <person name="Morin E."/>
            <person name="Otillar R."/>
            <person name="Lindquist E.A."/>
            <person name="Sun H."/>
            <person name="LaButti K.M."/>
            <person name="Schmutz J."/>
            <person name="Jabbour D."/>
            <person name="Luo H."/>
            <person name="Baker S.E."/>
            <person name="Pisabarro A.G."/>
            <person name="Walton J.D."/>
            <person name="Blanchette R.A."/>
            <person name="Henrissat B."/>
            <person name="Martin F."/>
            <person name="Cullen D."/>
            <person name="Hibbett D.S."/>
            <person name="Grigoriev I.V."/>
        </authorList>
    </citation>
    <scope>NUCLEOTIDE SEQUENCE [LARGE SCALE GENOMIC DNA]</scope>
    <source>
        <strain evidence="8">MUCL 33604</strain>
    </source>
</reference>
<dbReference type="HOGENOM" id="CLU_1277773_0_0_1"/>
<gene>
    <name evidence="7" type="ORF">JAAARDRAFT_188450</name>
</gene>
<dbReference type="Proteomes" id="UP000027265">
    <property type="component" value="Unassembled WGS sequence"/>
</dbReference>
<dbReference type="InterPro" id="IPR000719">
    <property type="entry name" value="Prot_kinase_dom"/>
</dbReference>
<evidence type="ECO:0000256" key="5">
    <source>
        <dbReference type="ARBA" id="ARBA00022840"/>
    </source>
</evidence>
<evidence type="ECO:0000256" key="4">
    <source>
        <dbReference type="ARBA" id="ARBA00022777"/>
    </source>
</evidence>
<dbReference type="EMBL" id="KL197709">
    <property type="protein sequence ID" value="KDQ65200.1"/>
    <property type="molecule type" value="Genomic_DNA"/>
</dbReference>
<dbReference type="InterPro" id="IPR008271">
    <property type="entry name" value="Ser/Thr_kinase_AS"/>
</dbReference>
<keyword evidence="1" id="KW-0723">Serine/threonine-protein kinase</keyword>
<accession>A0A067QG75</accession>
<dbReference type="InParanoid" id="A0A067QG75"/>
<organism evidence="7 8">
    <name type="scientific">Jaapia argillacea MUCL 33604</name>
    <dbReference type="NCBI Taxonomy" id="933084"/>
    <lineage>
        <taxon>Eukaryota</taxon>
        <taxon>Fungi</taxon>
        <taxon>Dikarya</taxon>
        <taxon>Basidiomycota</taxon>
        <taxon>Agaricomycotina</taxon>
        <taxon>Agaricomycetes</taxon>
        <taxon>Agaricomycetidae</taxon>
        <taxon>Jaapiales</taxon>
        <taxon>Jaapiaceae</taxon>
        <taxon>Jaapia</taxon>
    </lineage>
</organism>
<feature type="domain" description="Protein kinase" evidence="6">
    <location>
        <begin position="1"/>
        <end position="205"/>
    </location>
</feature>
<keyword evidence="5" id="KW-0067">ATP-binding</keyword>
<keyword evidence="4" id="KW-0418">Kinase</keyword>
<dbReference type="SMART" id="SM00220">
    <property type="entry name" value="S_TKc"/>
    <property type="match status" value="1"/>
</dbReference>
<dbReference type="InterPro" id="IPR011009">
    <property type="entry name" value="Kinase-like_dom_sf"/>
</dbReference>
<dbReference type="Pfam" id="PF00069">
    <property type="entry name" value="Pkinase"/>
    <property type="match status" value="1"/>
</dbReference>
<proteinExistence type="predicted"/>
<name>A0A067QG75_9AGAM</name>
<protein>
    <recommendedName>
        <fullName evidence="6">Protein kinase domain-containing protein</fullName>
    </recommendedName>
</protein>
<keyword evidence="3" id="KW-0547">Nucleotide-binding</keyword>
<evidence type="ECO:0000256" key="2">
    <source>
        <dbReference type="ARBA" id="ARBA00022679"/>
    </source>
</evidence>
<dbReference type="PANTHER" id="PTHR45646:SF11">
    <property type="entry name" value="SERINE_THREONINE-PROTEIN KINASE DOA"/>
    <property type="match status" value="1"/>
</dbReference>
<dbReference type="GO" id="GO:0005524">
    <property type="term" value="F:ATP binding"/>
    <property type="evidence" value="ECO:0007669"/>
    <property type="project" value="UniProtKB-KW"/>
</dbReference>
<evidence type="ECO:0000313" key="8">
    <source>
        <dbReference type="Proteomes" id="UP000027265"/>
    </source>
</evidence>
<dbReference type="OrthoDB" id="2754524at2759"/>
<dbReference type="AlphaFoldDB" id="A0A067QG75"/>
<dbReference type="STRING" id="933084.A0A067QG75"/>
<dbReference type="PANTHER" id="PTHR45646">
    <property type="entry name" value="SERINE/THREONINE-PROTEIN KINASE DOA-RELATED"/>
    <property type="match status" value="1"/>
</dbReference>
<evidence type="ECO:0000259" key="6">
    <source>
        <dbReference type="PROSITE" id="PS50011"/>
    </source>
</evidence>
<dbReference type="GO" id="GO:0005634">
    <property type="term" value="C:nucleus"/>
    <property type="evidence" value="ECO:0007669"/>
    <property type="project" value="TreeGrafter"/>
</dbReference>
<evidence type="ECO:0000256" key="1">
    <source>
        <dbReference type="ARBA" id="ARBA00022527"/>
    </source>
</evidence>
<dbReference type="GO" id="GO:0004674">
    <property type="term" value="F:protein serine/threonine kinase activity"/>
    <property type="evidence" value="ECO:0007669"/>
    <property type="project" value="UniProtKB-KW"/>
</dbReference>
<dbReference type="InterPro" id="IPR051175">
    <property type="entry name" value="CLK_kinases"/>
</dbReference>
<sequence>MLAAIHKMGFIHADLKPDNILYEQSDSRKLAQIDRSGKRMTVPILTGVAVHIVDFGRAVSIHGRYRHAAVATVYRAPEVDLVDWGAEVDIFALGCVFAEMFLGKMLFPNTHSLIHRMYLLEGVIGNFPLAMARLIKVNRPGSFLSLNTSAPWMVPLNVSTLILKHQKPLETLIPLATAANLIRRMSNSSPEHRIRADEVEHHYYFYLNANGTRATI</sequence>
<keyword evidence="2" id="KW-0808">Transferase</keyword>
<evidence type="ECO:0000313" key="7">
    <source>
        <dbReference type="EMBL" id="KDQ65200.1"/>
    </source>
</evidence>
<keyword evidence="8" id="KW-1185">Reference proteome</keyword>